<evidence type="ECO:0000259" key="8">
    <source>
        <dbReference type="PROSITE" id="PS51459"/>
    </source>
</evidence>
<organism evidence="9 10">
    <name type="scientific">Limosilactobacillus mucosae DSM 13345</name>
    <dbReference type="NCBI Taxonomy" id="1423771"/>
    <lineage>
        <taxon>Bacteria</taxon>
        <taxon>Bacillati</taxon>
        <taxon>Bacillota</taxon>
        <taxon>Bacilli</taxon>
        <taxon>Lactobacillales</taxon>
        <taxon>Lactobacillaceae</taxon>
        <taxon>Limosilactobacillus</taxon>
    </lineage>
</organism>
<dbReference type="SUPFAM" id="SSF140931">
    <property type="entry name" value="Fic-like"/>
    <property type="match status" value="1"/>
</dbReference>
<evidence type="ECO:0000256" key="6">
    <source>
        <dbReference type="ARBA" id="ARBA00047939"/>
    </source>
</evidence>
<dbReference type="Proteomes" id="UP000050901">
    <property type="component" value="Unassembled WGS sequence"/>
</dbReference>
<dbReference type="RefSeq" id="WP_056967869.1">
    <property type="nucleotide sequence ID" value="NZ_AZEQ01000005.1"/>
</dbReference>
<evidence type="ECO:0000256" key="3">
    <source>
        <dbReference type="ARBA" id="ARBA00022741"/>
    </source>
</evidence>
<evidence type="ECO:0000256" key="7">
    <source>
        <dbReference type="ARBA" id="ARBA00048696"/>
    </source>
</evidence>
<comment type="caution">
    <text evidence="9">The sequence shown here is derived from an EMBL/GenBank/DDBJ whole genome shotgun (WGS) entry which is preliminary data.</text>
</comment>
<dbReference type="PANTHER" id="PTHR39560">
    <property type="entry name" value="PROTEIN ADENYLYLTRANSFERASE FIC-RELATED"/>
    <property type="match status" value="1"/>
</dbReference>
<dbReference type="GO" id="GO:0005524">
    <property type="term" value="F:ATP binding"/>
    <property type="evidence" value="ECO:0007669"/>
    <property type="project" value="UniProtKB-KW"/>
</dbReference>
<evidence type="ECO:0000256" key="4">
    <source>
        <dbReference type="ARBA" id="ARBA00022840"/>
    </source>
</evidence>
<dbReference type="PROSITE" id="PS51459">
    <property type="entry name" value="FIDO"/>
    <property type="match status" value="1"/>
</dbReference>
<evidence type="ECO:0000313" key="9">
    <source>
        <dbReference type="EMBL" id="KRL26389.1"/>
    </source>
</evidence>
<dbReference type="InterPro" id="IPR036597">
    <property type="entry name" value="Fido-like_dom_sf"/>
</dbReference>
<feature type="domain" description="Fido" evidence="8">
    <location>
        <begin position="130"/>
        <end position="265"/>
    </location>
</feature>
<dbReference type="EMBL" id="AZEQ01000005">
    <property type="protein sequence ID" value="KRL26389.1"/>
    <property type="molecule type" value="Genomic_DNA"/>
</dbReference>
<proteinExistence type="predicted"/>
<dbReference type="InterPro" id="IPR003812">
    <property type="entry name" value="Fido"/>
</dbReference>
<evidence type="ECO:0000256" key="2">
    <source>
        <dbReference type="ARBA" id="ARBA00022695"/>
    </source>
</evidence>
<keyword evidence="4" id="KW-0067">ATP-binding</keyword>
<comment type="catalytic activity">
    <reaction evidence="6">
        <text>L-threonyl-[protein] + ATP = 3-O-(5'-adenylyl)-L-threonyl-[protein] + diphosphate</text>
        <dbReference type="Rhea" id="RHEA:54292"/>
        <dbReference type="Rhea" id="RHEA-COMP:11060"/>
        <dbReference type="Rhea" id="RHEA-COMP:13847"/>
        <dbReference type="ChEBI" id="CHEBI:30013"/>
        <dbReference type="ChEBI" id="CHEBI:30616"/>
        <dbReference type="ChEBI" id="CHEBI:33019"/>
        <dbReference type="ChEBI" id="CHEBI:138113"/>
        <dbReference type="EC" id="2.7.7.108"/>
    </reaction>
</comment>
<dbReference type="AlphaFoldDB" id="A0A0R1P8Y9"/>
<dbReference type="PANTHER" id="PTHR39560:SF1">
    <property type="entry name" value="PROTEIN ADENYLYLTRANSFERASE FIC-RELATED"/>
    <property type="match status" value="1"/>
</dbReference>
<dbReference type="Gene3D" id="1.10.3290.10">
    <property type="entry name" value="Fido-like domain"/>
    <property type="match status" value="1"/>
</dbReference>
<dbReference type="GO" id="GO:0051302">
    <property type="term" value="P:regulation of cell division"/>
    <property type="evidence" value="ECO:0007669"/>
    <property type="project" value="TreeGrafter"/>
</dbReference>
<dbReference type="GO" id="GO:0070733">
    <property type="term" value="F:AMPylase activity"/>
    <property type="evidence" value="ECO:0007669"/>
    <property type="project" value="UniProtKB-EC"/>
</dbReference>
<evidence type="ECO:0000256" key="5">
    <source>
        <dbReference type="ARBA" id="ARBA00034531"/>
    </source>
</evidence>
<protein>
    <recommendedName>
        <fullName evidence="5">protein adenylyltransferase</fullName>
        <ecNumber evidence="5">2.7.7.108</ecNumber>
    </recommendedName>
</protein>
<gene>
    <name evidence="9" type="ORF">FC47_GL001652</name>
</gene>
<dbReference type="Pfam" id="PF02661">
    <property type="entry name" value="Fic"/>
    <property type="match status" value="1"/>
</dbReference>
<evidence type="ECO:0000256" key="1">
    <source>
        <dbReference type="ARBA" id="ARBA00022679"/>
    </source>
</evidence>
<dbReference type="EC" id="2.7.7.108" evidence="5"/>
<reference evidence="9 10" key="1">
    <citation type="journal article" date="2015" name="Genome Announc.">
        <title>Expanding the biotechnology potential of lactobacilli through comparative genomics of 213 strains and associated genera.</title>
        <authorList>
            <person name="Sun Z."/>
            <person name="Harris H.M."/>
            <person name="McCann A."/>
            <person name="Guo C."/>
            <person name="Argimon S."/>
            <person name="Zhang W."/>
            <person name="Yang X."/>
            <person name="Jeffery I.B."/>
            <person name="Cooney J.C."/>
            <person name="Kagawa T.F."/>
            <person name="Liu W."/>
            <person name="Song Y."/>
            <person name="Salvetti E."/>
            <person name="Wrobel A."/>
            <person name="Rasinkangas P."/>
            <person name="Parkhill J."/>
            <person name="Rea M.C."/>
            <person name="O'Sullivan O."/>
            <person name="Ritari J."/>
            <person name="Douillard F.P."/>
            <person name="Paul Ross R."/>
            <person name="Yang R."/>
            <person name="Briner A.E."/>
            <person name="Felis G.E."/>
            <person name="de Vos W.M."/>
            <person name="Barrangou R."/>
            <person name="Klaenhammer T.R."/>
            <person name="Caufield P.W."/>
            <person name="Cui Y."/>
            <person name="Zhang H."/>
            <person name="O'Toole P.W."/>
        </authorList>
    </citation>
    <scope>NUCLEOTIDE SEQUENCE [LARGE SCALE GENOMIC DNA]</scope>
    <source>
        <strain evidence="9 10">DSM 13345</strain>
    </source>
</reference>
<accession>A0A0R1P8Y9</accession>
<dbReference type="PATRIC" id="fig|1423771.3.peg.1688"/>
<keyword evidence="1" id="KW-0808">Transferase</keyword>
<keyword evidence="3" id="KW-0547">Nucleotide-binding</keyword>
<comment type="catalytic activity">
    <reaction evidence="7">
        <text>L-tyrosyl-[protein] + ATP = O-(5'-adenylyl)-L-tyrosyl-[protein] + diphosphate</text>
        <dbReference type="Rhea" id="RHEA:54288"/>
        <dbReference type="Rhea" id="RHEA-COMP:10136"/>
        <dbReference type="Rhea" id="RHEA-COMP:13846"/>
        <dbReference type="ChEBI" id="CHEBI:30616"/>
        <dbReference type="ChEBI" id="CHEBI:33019"/>
        <dbReference type="ChEBI" id="CHEBI:46858"/>
        <dbReference type="ChEBI" id="CHEBI:83624"/>
        <dbReference type="EC" id="2.7.7.108"/>
    </reaction>
</comment>
<sequence>MTALINRKTHHIGGVEFRNPRKFQLLAVTVANSAVEGWEPTDEQIRALADAYDHPQPELDAQLDRLRHWRVPVAKPAITDEQALTHTFLNPNGTLKNKLGIHDKADLDEHEFVQGSLVGLRMLQRGFKIASVDDLCRINRALFGDLYDWAGELRNYNLTKQQTLFLPPNVFDNGIRSVNAEITALKRQSRPQTAAYAKLLDELNYLHPFREGNGRAIRILIELLANEKGQYLYYDAEDDEFIQALYDSKVDVLTRKLHLTALAIE</sequence>
<evidence type="ECO:0000313" key="10">
    <source>
        <dbReference type="Proteomes" id="UP000050901"/>
    </source>
</evidence>
<name>A0A0R1P8Y9_LIMMU</name>
<keyword evidence="2" id="KW-0548">Nucleotidyltransferase</keyword>